<dbReference type="InterPro" id="IPR042244">
    <property type="entry name" value="HypD_2_sf"/>
</dbReference>
<gene>
    <name evidence="4" type="primary">hypD</name>
    <name evidence="4" type="ORF">MPOR_26780</name>
</gene>
<dbReference type="KEGG" id="mpof:MPOR_26780"/>
<proteinExistence type="inferred from homology"/>
<dbReference type="GO" id="GO:0070025">
    <property type="term" value="F:carbon monoxide binding"/>
    <property type="evidence" value="ECO:0007669"/>
    <property type="project" value="TreeGrafter"/>
</dbReference>
<dbReference type="PIRSF" id="PIRSF005622">
    <property type="entry name" value="Hydrgn_mat_hypD"/>
    <property type="match status" value="1"/>
</dbReference>
<evidence type="ECO:0000313" key="4">
    <source>
        <dbReference type="EMBL" id="BBX51652.1"/>
    </source>
</evidence>
<dbReference type="Proteomes" id="UP000466785">
    <property type="component" value="Chromosome"/>
</dbReference>
<dbReference type="Pfam" id="PF01924">
    <property type="entry name" value="HypD"/>
    <property type="match status" value="1"/>
</dbReference>
<reference evidence="4 5" key="1">
    <citation type="journal article" date="2019" name="Emerg. Microbes Infect.">
        <title>Comprehensive subspecies identification of 175 nontuberculous mycobacteria species based on 7547 genomic profiles.</title>
        <authorList>
            <person name="Matsumoto Y."/>
            <person name="Kinjo T."/>
            <person name="Motooka D."/>
            <person name="Nabeya D."/>
            <person name="Jung N."/>
            <person name="Uechi K."/>
            <person name="Horii T."/>
            <person name="Iida T."/>
            <person name="Fujita J."/>
            <person name="Nakamura S."/>
        </authorList>
    </citation>
    <scope>NUCLEOTIDE SEQUENCE [LARGE SCALE GENOMIC DNA]</scope>
    <source>
        <strain evidence="4 5">JCM 12603</strain>
    </source>
</reference>
<dbReference type="InterPro" id="IPR042243">
    <property type="entry name" value="HypD_1"/>
</dbReference>
<dbReference type="PANTHER" id="PTHR30149:SF0">
    <property type="entry name" value="HYDROGENASE MATURATION FACTOR HYPD"/>
    <property type="match status" value="1"/>
</dbReference>
<sequence length="377" mass="40251">MKYLDEFRDPTAAKTLVEAITRRATQTWTVMEVCGGQTHSIIRNGIDQLLAGAVEFIHGPGCPVCVTPLEMIDRALEIAARDDVIFCSFGDMLRVPGSRRDLFGVRARGGDVRIVYSPLDATRVAADNPDKQVVFFGVGFETTAPANAMAVVHAERLGLTNFSMLVSHVLVPPAMRAILSSPTNRVQGFLAAGHVCSVMGTGEYGPLVDEFGVPIVVTGFEPLDLLEGVRQVVELLESGTPELRNAYPRAVSAQGNTVAQQTLADVFAVTDRQWRGIGLIPASGWTLSPRYAAFDAERRFGVGDIRVAESDQCRSGEVLQGLLKPHECPAFGGACTPRTPLGATMVSSEGACAAYYQFRRLAAAESAASPTASAAHA</sequence>
<organism evidence="4 5">
    <name type="scientific">Mycolicibacterium poriferae</name>
    <dbReference type="NCBI Taxonomy" id="39694"/>
    <lineage>
        <taxon>Bacteria</taxon>
        <taxon>Bacillati</taxon>
        <taxon>Actinomycetota</taxon>
        <taxon>Actinomycetes</taxon>
        <taxon>Mycobacteriales</taxon>
        <taxon>Mycobacteriaceae</taxon>
        <taxon>Mycolicibacterium</taxon>
    </lineage>
</organism>
<evidence type="ECO:0000256" key="1">
    <source>
        <dbReference type="ARBA" id="ARBA00007888"/>
    </source>
</evidence>
<dbReference type="EMBL" id="AP022570">
    <property type="protein sequence ID" value="BBX51652.1"/>
    <property type="molecule type" value="Genomic_DNA"/>
</dbReference>
<dbReference type="PANTHER" id="PTHR30149">
    <property type="entry name" value="HYDROGENASE PROTEIN ASSEMBLY PROTEIN HYPD"/>
    <property type="match status" value="1"/>
</dbReference>
<evidence type="ECO:0000256" key="2">
    <source>
        <dbReference type="ARBA" id="ARBA00022723"/>
    </source>
</evidence>
<dbReference type="GO" id="GO:0051539">
    <property type="term" value="F:4 iron, 4 sulfur cluster binding"/>
    <property type="evidence" value="ECO:0007669"/>
    <property type="project" value="TreeGrafter"/>
</dbReference>
<protein>
    <submittedName>
        <fullName evidence="4">Hydrogenase formation protein HypD</fullName>
    </submittedName>
</protein>
<dbReference type="Gene3D" id="6.10.20.100">
    <property type="match status" value="1"/>
</dbReference>
<name>A0A6N4V7H4_9MYCO</name>
<dbReference type="GO" id="GO:0005506">
    <property type="term" value="F:iron ion binding"/>
    <property type="evidence" value="ECO:0007669"/>
    <property type="project" value="TreeGrafter"/>
</dbReference>
<keyword evidence="5" id="KW-1185">Reference proteome</keyword>
<dbReference type="Gene3D" id="3.40.50.11740">
    <property type="entry name" value="HypD, alpha/beta domain 2"/>
    <property type="match status" value="2"/>
</dbReference>
<keyword evidence="2" id="KW-0479">Metal-binding</keyword>
<dbReference type="GO" id="GO:0051604">
    <property type="term" value="P:protein maturation"/>
    <property type="evidence" value="ECO:0007669"/>
    <property type="project" value="TreeGrafter"/>
</dbReference>
<dbReference type="NCBIfam" id="TIGR00075">
    <property type="entry name" value="hypD"/>
    <property type="match status" value="1"/>
</dbReference>
<comment type="similarity">
    <text evidence="1">Belongs to the HypD family.</text>
</comment>
<dbReference type="InterPro" id="IPR002780">
    <property type="entry name" value="Hyd_form_HypD"/>
</dbReference>
<keyword evidence="3" id="KW-0408">Iron</keyword>
<evidence type="ECO:0000313" key="5">
    <source>
        <dbReference type="Proteomes" id="UP000466785"/>
    </source>
</evidence>
<dbReference type="AlphaFoldDB" id="A0A6N4V7H4"/>
<evidence type="ECO:0000256" key="3">
    <source>
        <dbReference type="ARBA" id="ARBA00023004"/>
    </source>
</evidence>
<dbReference type="RefSeq" id="WP_163674338.1">
    <property type="nucleotide sequence ID" value="NZ_AP022570.1"/>
</dbReference>
<accession>A0A6N4V7H4</accession>